<dbReference type="AlphaFoldDB" id="A0A0A0IYJ3"/>
<evidence type="ECO:0000313" key="2">
    <source>
        <dbReference type="Proteomes" id="UP000030002"/>
    </source>
</evidence>
<sequence length="447" mass="48485">MTLSLEPAVFDAEVMTSSVKISSTDELLAVLPHQVGHQLAQCVAILMVTDKIIGPVARFDLPPERDVRRVADALLVSLRRIDPQLAMLVGYDSVPGESRSLLRAVHHGLVDAGVGIIDHVVVREGRWWGWCCRPANSLDGLLPDHIDGHPLADEATVPAVAEFIARGSAPLSSREEVGALIEEDPALSAGVGDELAALWDAFCRQIDPDGLLDQEDDDDDDDDCDGACEPGTCSWCDSWDASDEAKHDDVAEHDDDAEHDDEAETARLALLEAVVARIGNPFVHVEREPELWGRLLAPVGDRGDAFAVSDGELARMVRSLDHKPWRDALIAWMSPVMFPLEKVDEHSRSLLEEAVPSGPATTSDASSAVLRRLQLLARRVPDEWSHEAAAICTVTGCVAWGVGSGSAAGDAVTRALRVEPDYRLAMFLGRMIEFQMRPRHPWGGVAA</sequence>
<dbReference type="eggNOG" id="ENOG5031GJC">
    <property type="taxonomic scope" value="Bacteria"/>
</dbReference>
<evidence type="ECO:0008006" key="3">
    <source>
        <dbReference type="Google" id="ProtNLM"/>
    </source>
</evidence>
<organism evidence="1 2">
    <name type="scientific">Knoellia sinensis KCTC 19936</name>
    <dbReference type="NCBI Taxonomy" id="1385520"/>
    <lineage>
        <taxon>Bacteria</taxon>
        <taxon>Bacillati</taxon>
        <taxon>Actinomycetota</taxon>
        <taxon>Actinomycetes</taxon>
        <taxon>Micrococcales</taxon>
        <taxon>Intrasporangiaceae</taxon>
        <taxon>Knoellia</taxon>
    </lineage>
</organism>
<name>A0A0A0IYJ3_9MICO</name>
<proteinExistence type="predicted"/>
<dbReference type="STRING" id="1385520.N802_10285"/>
<comment type="caution">
    <text evidence="1">The sequence shown here is derived from an EMBL/GenBank/DDBJ whole genome shotgun (WGS) entry which is preliminary data.</text>
</comment>
<dbReference type="Proteomes" id="UP000030002">
    <property type="component" value="Unassembled WGS sequence"/>
</dbReference>
<dbReference type="InterPro" id="IPR025447">
    <property type="entry name" value="DUF4192"/>
</dbReference>
<gene>
    <name evidence="1" type="ORF">N802_10285</name>
</gene>
<dbReference type="Pfam" id="PF13830">
    <property type="entry name" value="DUF4192"/>
    <property type="match status" value="2"/>
</dbReference>
<accession>A0A0A0IYJ3</accession>
<reference evidence="1 2" key="1">
    <citation type="submission" date="2013-08" db="EMBL/GenBank/DDBJ databases">
        <title>The genome sequence of Knoellia sinensis.</title>
        <authorList>
            <person name="Zhu W."/>
            <person name="Wang G."/>
        </authorList>
    </citation>
    <scope>NUCLEOTIDE SEQUENCE [LARGE SCALE GENOMIC DNA]</scope>
    <source>
        <strain evidence="1 2">KCTC 19936</strain>
    </source>
</reference>
<keyword evidence="2" id="KW-1185">Reference proteome</keyword>
<dbReference type="EMBL" id="AVPJ01000026">
    <property type="protein sequence ID" value="KGN29873.1"/>
    <property type="molecule type" value="Genomic_DNA"/>
</dbReference>
<evidence type="ECO:0000313" key="1">
    <source>
        <dbReference type="EMBL" id="KGN29873.1"/>
    </source>
</evidence>
<protein>
    <recommendedName>
        <fullName evidence="3">DUF4192 domain-containing protein</fullName>
    </recommendedName>
</protein>